<evidence type="ECO:0000256" key="3">
    <source>
        <dbReference type="PROSITE-ProRule" id="PRU00284"/>
    </source>
</evidence>
<keyword evidence="1" id="KW-0145">Chemotaxis</keyword>
<feature type="transmembrane region" description="Helical" evidence="4">
    <location>
        <begin position="12"/>
        <end position="33"/>
    </location>
</feature>
<dbReference type="PANTHER" id="PTHR43531:SF11">
    <property type="entry name" value="METHYL-ACCEPTING CHEMOTAXIS PROTEIN 3"/>
    <property type="match status" value="1"/>
</dbReference>
<reference evidence="6 7" key="1">
    <citation type="submission" date="2020-01" db="EMBL/GenBank/DDBJ databases">
        <title>Complete genome sequence of a human oral phylogroup 1 Treponema sp. strain ATCC 700766, originally isolated from periodontitis dental plaque.</title>
        <authorList>
            <person name="Chan Y."/>
            <person name="Huo Y.-B."/>
            <person name="Yu X.-L."/>
            <person name="Zeng H."/>
            <person name="Leung W.-K."/>
            <person name="Watt R.M."/>
        </authorList>
    </citation>
    <scope>NUCLEOTIDE SEQUENCE [LARGE SCALE GENOMIC DNA]</scope>
    <source>
        <strain evidence="6 7">OMZ 804</strain>
    </source>
</reference>
<feature type="domain" description="Methyl-accepting transducer" evidence="5">
    <location>
        <begin position="329"/>
        <end position="551"/>
    </location>
</feature>
<dbReference type="Gene3D" id="1.10.287.950">
    <property type="entry name" value="Methyl-accepting chemotaxis protein"/>
    <property type="match status" value="1"/>
</dbReference>
<keyword evidence="4" id="KW-1133">Transmembrane helix</keyword>
<feature type="transmembrane region" description="Helical" evidence="4">
    <location>
        <begin position="168"/>
        <end position="193"/>
    </location>
</feature>
<dbReference type="SUPFAM" id="SSF58104">
    <property type="entry name" value="Methyl-accepting chemotaxis protein (MCP) signaling domain"/>
    <property type="match status" value="1"/>
</dbReference>
<dbReference type="Proteomes" id="UP000464374">
    <property type="component" value="Chromosome"/>
</dbReference>
<evidence type="ECO:0000313" key="6">
    <source>
        <dbReference type="EMBL" id="QHX42830.1"/>
    </source>
</evidence>
<keyword evidence="3" id="KW-0807">Transducer</keyword>
<organism evidence="6 7">
    <name type="scientific">Treponema vincentii</name>
    <dbReference type="NCBI Taxonomy" id="69710"/>
    <lineage>
        <taxon>Bacteria</taxon>
        <taxon>Pseudomonadati</taxon>
        <taxon>Spirochaetota</taxon>
        <taxon>Spirochaetia</taxon>
        <taxon>Spirochaetales</taxon>
        <taxon>Treponemataceae</taxon>
        <taxon>Treponema</taxon>
    </lineage>
</organism>
<feature type="transmembrane region" description="Helical" evidence="4">
    <location>
        <begin position="124"/>
        <end position="147"/>
    </location>
</feature>
<dbReference type="RefSeq" id="WP_162663031.1">
    <property type="nucleotide sequence ID" value="NZ_CP048020.1"/>
</dbReference>
<dbReference type="AlphaFoldDB" id="A0A6P1Y0Q4"/>
<keyword evidence="4" id="KW-0472">Membrane</keyword>
<dbReference type="InterPro" id="IPR051310">
    <property type="entry name" value="MCP_chemotaxis"/>
</dbReference>
<dbReference type="PANTHER" id="PTHR43531">
    <property type="entry name" value="PROTEIN ICFG"/>
    <property type="match status" value="1"/>
</dbReference>
<dbReference type="InterPro" id="IPR004089">
    <property type="entry name" value="MCPsignal_dom"/>
</dbReference>
<evidence type="ECO:0000256" key="1">
    <source>
        <dbReference type="ARBA" id="ARBA00022500"/>
    </source>
</evidence>
<dbReference type="EMBL" id="CP048020">
    <property type="protein sequence ID" value="QHX42830.1"/>
    <property type="molecule type" value="Genomic_DNA"/>
</dbReference>
<name>A0A6P1Y0Q4_9SPIR</name>
<evidence type="ECO:0000313" key="7">
    <source>
        <dbReference type="Proteomes" id="UP000464374"/>
    </source>
</evidence>
<comment type="similarity">
    <text evidence="2">Belongs to the methyl-accepting chemotaxis (MCP) protein family.</text>
</comment>
<evidence type="ECO:0000256" key="2">
    <source>
        <dbReference type="ARBA" id="ARBA00029447"/>
    </source>
</evidence>
<dbReference type="GO" id="GO:0007165">
    <property type="term" value="P:signal transduction"/>
    <property type="evidence" value="ECO:0007669"/>
    <property type="project" value="UniProtKB-KW"/>
</dbReference>
<feature type="transmembrane region" description="Helical" evidence="4">
    <location>
        <begin position="205"/>
        <end position="228"/>
    </location>
</feature>
<protein>
    <submittedName>
        <fullName evidence="6">Methyl-accepting chemotaxis protein</fullName>
    </submittedName>
</protein>
<dbReference type="GO" id="GO:0004888">
    <property type="term" value="F:transmembrane signaling receptor activity"/>
    <property type="evidence" value="ECO:0007669"/>
    <property type="project" value="TreeGrafter"/>
</dbReference>
<evidence type="ECO:0000256" key="4">
    <source>
        <dbReference type="SAM" id="Phobius"/>
    </source>
</evidence>
<feature type="transmembrane region" description="Helical" evidence="4">
    <location>
        <begin position="45"/>
        <end position="66"/>
    </location>
</feature>
<feature type="transmembrane region" description="Helical" evidence="4">
    <location>
        <begin position="98"/>
        <end position="118"/>
    </location>
</feature>
<accession>A0A6P1Y0Q4</accession>
<dbReference type="GO" id="GO:0006935">
    <property type="term" value="P:chemotaxis"/>
    <property type="evidence" value="ECO:0007669"/>
    <property type="project" value="UniProtKB-KW"/>
</dbReference>
<evidence type="ECO:0000259" key="5">
    <source>
        <dbReference type="PROSITE" id="PS50111"/>
    </source>
</evidence>
<sequence>MTTVVSKPPKSIFILNLLIYSGVFIFIFLYALYTKIVPKEALFKIFMAPSTLLTACITIVFPIVLYKKTMNIVLNWQTEEDGVNKANRALNIYSKLSIVVPIVLSTVTPVVSLLWVGMNSTAQFTAAIFASAGCLFFIALFFYVIWIQALEQYVKFLPLEREHIAMSYTMRGMLVGFFLFMGIIFLCVSPFLASLYNGMTIVGTITHSIIPISLVVLVGALFVTYTLYKGINNEIETIVLFTDKLAVGDFTPSHLELRRRDIFGLLGTRLNVFHKNTVALLAGVKNNTQAMKDAIGVLSVNTARTADSAHQINTNAEGVKQQTIAQATSVMETSAAVEEIINTIKQLNASIEVQVESVAQSSSSIEEMAANIASITQTLEKTDEAIKRLADATADGKTTIVNSNAVTKKIAEESGGLIEASNVIQNIASQTNLLAMNAAIEAAHAGEAGKGFAVVADEIRKLAEESSVQGKTITMTLKMLGSEIASLSTSSKTVEEKFASIFELSEHVKAMSTNLMKAMGEQENGNREILGAISNIKTVTSDVKNGSEQMLKDGTHVSGEIRKLDGLTKIITDNMNAMAHEAVQINNAVQEVNAITQQNKDAIENLSAEVGKFKV</sequence>
<dbReference type="PROSITE" id="PS50111">
    <property type="entry name" value="CHEMOTAXIS_TRANSDUC_2"/>
    <property type="match status" value="1"/>
</dbReference>
<dbReference type="KEGG" id="trz:GWP43_04540"/>
<keyword evidence="4" id="KW-0812">Transmembrane</keyword>
<dbReference type="SMART" id="SM00283">
    <property type="entry name" value="MA"/>
    <property type="match status" value="1"/>
</dbReference>
<dbReference type="GO" id="GO:0005886">
    <property type="term" value="C:plasma membrane"/>
    <property type="evidence" value="ECO:0007669"/>
    <property type="project" value="TreeGrafter"/>
</dbReference>
<dbReference type="Pfam" id="PF00015">
    <property type="entry name" value="MCPsignal"/>
    <property type="match status" value="1"/>
</dbReference>
<gene>
    <name evidence="6" type="ORF">GWP43_04540</name>
</gene>
<proteinExistence type="inferred from homology"/>